<reference evidence="4" key="1">
    <citation type="submission" date="2021-01" db="EMBL/GenBank/DDBJ databases">
        <title>Whole genome shotgun sequence of Virgisporangium aurantiacum NBRC 16421.</title>
        <authorList>
            <person name="Komaki H."/>
            <person name="Tamura T."/>
        </authorList>
    </citation>
    <scope>NUCLEOTIDE SEQUENCE</scope>
    <source>
        <strain evidence="4">NBRC 16421</strain>
    </source>
</reference>
<keyword evidence="2" id="KW-0732">Signal</keyword>
<evidence type="ECO:0000256" key="1">
    <source>
        <dbReference type="SAM" id="MobiDB-lite"/>
    </source>
</evidence>
<feature type="chain" id="PRO_5035159448" evidence="2">
    <location>
        <begin position="28"/>
        <end position="625"/>
    </location>
</feature>
<dbReference type="PROSITE" id="PS51257">
    <property type="entry name" value="PROKAR_LIPOPROTEIN"/>
    <property type="match status" value="1"/>
</dbReference>
<name>A0A8J3YW25_9ACTN</name>
<feature type="signal peptide" evidence="2">
    <location>
        <begin position="1"/>
        <end position="27"/>
    </location>
</feature>
<evidence type="ECO:0000313" key="5">
    <source>
        <dbReference type="Proteomes" id="UP000612585"/>
    </source>
</evidence>
<protein>
    <submittedName>
        <fullName evidence="4">Lipoprotein</fullName>
    </submittedName>
</protein>
<feature type="region of interest" description="Disordered" evidence="1">
    <location>
        <begin position="33"/>
        <end position="62"/>
    </location>
</feature>
<dbReference type="Proteomes" id="UP000612585">
    <property type="component" value="Unassembled WGS sequence"/>
</dbReference>
<evidence type="ECO:0000256" key="2">
    <source>
        <dbReference type="SAM" id="SignalP"/>
    </source>
</evidence>
<accession>A0A8J3YW25</accession>
<dbReference type="AlphaFoldDB" id="A0A8J3YW25"/>
<sequence>MRSKSRGDGRRLLRAALALMCVVVAAAGCGVPGSGEPEPLDDAPRVGRPVGPAGSVGLPEPATDISPVELVQRFLKTGAAADWDPALSPGERIPAAVRQAQRFLDPMATWKPGNSITVVQVIGELTVGVDNSVPVTLRQIGVLDPAGFLIPAGRAPATYTLRVDPKSKLLLNAPDNMLPLSLEGLGTLFEVRPVYYWDLTGRFLVPDRRYISAGISDEKRAKTIVARVLAGPSLFLSQPTPVVQRPPFEKPLDNATLNGDNVVVNLPPAVPETDLEKSMDHLATQLRWSLHPERYTVELRIGGRDGRTYSGTDYLRANPSQPLNDRNERRLFGAVSGKLVPIDPEVSPPSILGRPENSNVVAAAVNTKQNSAALVRQDGGGPRQLWVGRTPADRSAATFTHVVGLDGRIGPYSRPSYLPGVGDQVLIVADGNLYDVNLGTGEVTAVNLPLPSADPLVAVSVAPDGARIAMVTASKVYVATIDSTKLPVTIGVNSAQELRELYVGNLVDLRGVAWNFEHQIIVGGRSGLMIAAIDGGALTSTGPNGLQGAQLTQLSAVPWDPINNLGGGDVVIEASAGGTRSSYFPYSPIMRAVKAPESQSPSPSPSASATVSDPRVTAVFYADVI</sequence>
<proteinExistence type="predicted"/>
<evidence type="ECO:0000313" key="4">
    <source>
        <dbReference type="EMBL" id="GIJ52984.1"/>
    </source>
</evidence>
<feature type="domain" description="Lipoprotein LpqB C-terminal" evidence="3">
    <location>
        <begin position="357"/>
        <end position="527"/>
    </location>
</feature>
<organism evidence="4 5">
    <name type="scientific">Virgisporangium aurantiacum</name>
    <dbReference type="NCBI Taxonomy" id="175570"/>
    <lineage>
        <taxon>Bacteria</taxon>
        <taxon>Bacillati</taxon>
        <taxon>Actinomycetota</taxon>
        <taxon>Actinomycetes</taxon>
        <taxon>Micromonosporales</taxon>
        <taxon>Micromonosporaceae</taxon>
        <taxon>Virgisporangium</taxon>
    </lineage>
</organism>
<comment type="caution">
    <text evidence="4">The sequence shown here is derived from an EMBL/GenBank/DDBJ whole genome shotgun (WGS) entry which is preliminary data.</text>
</comment>
<dbReference type="EMBL" id="BOPG01000004">
    <property type="protein sequence ID" value="GIJ52984.1"/>
    <property type="molecule type" value="Genomic_DNA"/>
</dbReference>
<gene>
    <name evidence="4" type="ORF">Vau01_005000</name>
</gene>
<dbReference type="InterPro" id="IPR018910">
    <property type="entry name" value="LpqB_C"/>
</dbReference>
<evidence type="ECO:0000259" key="3">
    <source>
        <dbReference type="Pfam" id="PF10647"/>
    </source>
</evidence>
<keyword evidence="4" id="KW-0449">Lipoprotein</keyword>
<dbReference type="Pfam" id="PF10647">
    <property type="entry name" value="Gmad1"/>
    <property type="match status" value="1"/>
</dbReference>
<dbReference type="SUPFAM" id="SSF82171">
    <property type="entry name" value="DPP6 N-terminal domain-like"/>
    <property type="match status" value="1"/>
</dbReference>
<dbReference type="RefSeq" id="WP_203986659.1">
    <property type="nucleotide sequence ID" value="NZ_BOPG01000004.1"/>
</dbReference>
<keyword evidence="5" id="KW-1185">Reference proteome</keyword>